<protein>
    <submittedName>
        <fullName evidence="2">PLAC8-domain-containing protein</fullName>
    </submittedName>
</protein>
<keyword evidence="3" id="KW-1185">Reference proteome</keyword>
<dbReference type="OrthoDB" id="1045822at2759"/>
<evidence type="ECO:0000256" key="1">
    <source>
        <dbReference type="SAM" id="MobiDB-lite"/>
    </source>
</evidence>
<dbReference type="PANTHER" id="PTHR15907">
    <property type="entry name" value="DUF614 FAMILY PROTEIN-RELATED"/>
    <property type="match status" value="1"/>
</dbReference>
<sequence>MPSPFTTYNDAPPPAYSPHNDGGAPNQDALARLDSLVERFRSLHHPPTVPQNSRLYVTRQPKPIKPITTETITSVPLYEESTREHRKWSHGLFNFWGDIRTCVSACFCPCITLGRNIDRYDHLQTTGYPHPDPFGRSCSAPCCAHAACIPCCGVACAFQAVYRGEIRERYGIDGSVIEDCFASTCCYPCQLTQESRQISLEERQWTEMFHV</sequence>
<dbReference type="Pfam" id="PF04749">
    <property type="entry name" value="PLAC8"/>
    <property type="match status" value="1"/>
</dbReference>
<feature type="region of interest" description="Disordered" evidence="1">
    <location>
        <begin position="1"/>
        <end position="26"/>
    </location>
</feature>
<dbReference type="RefSeq" id="XP_043034064.1">
    <property type="nucleotide sequence ID" value="XM_043179608.1"/>
</dbReference>
<dbReference type="InterPro" id="IPR006461">
    <property type="entry name" value="PLAC_motif_containing"/>
</dbReference>
<gene>
    <name evidence="2" type="ORF">BT62DRAFT_1080800</name>
</gene>
<dbReference type="GeneID" id="66101902"/>
<accession>A0A9P7VIH4</accession>
<dbReference type="AlphaFoldDB" id="A0A9P7VIH4"/>
<dbReference type="Proteomes" id="UP000812287">
    <property type="component" value="Unassembled WGS sequence"/>
</dbReference>
<evidence type="ECO:0000313" key="2">
    <source>
        <dbReference type="EMBL" id="KAG7440564.1"/>
    </source>
</evidence>
<proteinExistence type="predicted"/>
<comment type="caution">
    <text evidence="2">The sequence shown here is derived from an EMBL/GenBank/DDBJ whole genome shotgun (WGS) entry which is preliminary data.</text>
</comment>
<dbReference type="EMBL" id="MU250570">
    <property type="protein sequence ID" value="KAG7440564.1"/>
    <property type="molecule type" value="Genomic_DNA"/>
</dbReference>
<dbReference type="NCBIfam" id="TIGR01571">
    <property type="entry name" value="A_thal_Cys_rich"/>
    <property type="match status" value="1"/>
</dbReference>
<name>A0A9P7VIH4_9AGAR</name>
<reference evidence="2" key="1">
    <citation type="submission" date="2020-11" db="EMBL/GenBank/DDBJ databases">
        <title>Adaptations for nitrogen fixation in a non-lichenized fungal sporocarp promotes dispersal by wood-feeding termites.</title>
        <authorList>
            <consortium name="DOE Joint Genome Institute"/>
            <person name="Koch R.A."/>
            <person name="Yoon G."/>
            <person name="Arayal U."/>
            <person name="Lail K."/>
            <person name="Amirebrahimi M."/>
            <person name="Labutti K."/>
            <person name="Lipzen A."/>
            <person name="Riley R."/>
            <person name="Barry K."/>
            <person name="Henrissat B."/>
            <person name="Grigoriev I.V."/>
            <person name="Herr J.R."/>
            <person name="Aime M.C."/>
        </authorList>
    </citation>
    <scope>NUCLEOTIDE SEQUENCE</scope>
    <source>
        <strain evidence="2">MCA 3950</strain>
    </source>
</reference>
<evidence type="ECO:0000313" key="3">
    <source>
        <dbReference type="Proteomes" id="UP000812287"/>
    </source>
</evidence>
<organism evidence="2 3">
    <name type="scientific">Guyanagaster necrorhizus</name>
    <dbReference type="NCBI Taxonomy" id="856835"/>
    <lineage>
        <taxon>Eukaryota</taxon>
        <taxon>Fungi</taxon>
        <taxon>Dikarya</taxon>
        <taxon>Basidiomycota</taxon>
        <taxon>Agaricomycotina</taxon>
        <taxon>Agaricomycetes</taxon>
        <taxon>Agaricomycetidae</taxon>
        <taxon>Agaricales</taxon>
        <taxon>Marasmiineae</taxon>
        <taxon>Physalacriaceae</taxon>
        <taxon>Guyanagaster</taxon>
    </lineage>
</organism>